<dbReference type="RefSeq" id="XP_069205853.1">
    <property type="nucleotide sequence ID" value="XM_069356012.1"/>
</dbReference>
<dbReference type="Proteomes" id="UP001565368">
    <property type="component" value="Unassembled WGS sequence"/>
</dbReference>
<accession>A0ABR3PTZ0</accession>
<name>A0ABR3PTZ0_9TREE</name>
<keyword evidence="2" id="KW-1133">Transmembrane helix</keyword>
<comment type="caution">
    <text evidence="4">The sequence shown here is derived from an EMBL/GenBank/DDBJ whole genome shotgun (WGS) entry which is preliminary data.</text>
</comment>
<feature type="region of interest" description="Disordered" evidence="1">
    <location>
        <begin position="476"/>
        <end position="563"/>
    </location>
</feature>
<keyword evidence="3" id="KW-0732">Signal</keyword>
<keyword evidence="2" id="KW-0472">Membrane</keyword>
<feature type="compositionally biased region" description="Low complexity" evidence="1">
    <location>
        <begin position="222"/>
        <end position="233"/>
    </location>
</feature>
<feature type="compositionally biased region" description="Acidic residues" evidence="1">
    <location>
        <begin position="489"/>
        <end position="546"/>
    </location>
</feature>
<reference evidence="4 5" key="1">
    <citation type="submission" date="2023-08" db="EMBL/GenBank/DDBJ databases">
        <title>Annotated Genome Sequence of Vanrija albida AlHP1.</title>
        <authorList>
            <person name="Herzog R."/>
        </authorList>
    </citation>
    <scope>NUCLEOTIDE SEQUENCE [LARGE SCALE GENOMIC DNA]</scope>
    <source>
        <strain evidence="4 5">AlHP1</strain>
    </source>
</reference>
<evidence type="ECO:0000256" key="3">
    <source>
        <dbReference type="SAM" id="SignalP"/>
    </source>
</evidence>
<sequence length="563" mass="61464">MPSHFTLFMILTLSTAMALIYNDFTPGSVYARIFDLANSFTELWNYLDLTGPAIIVAVCVAIRLLFWAALELATAIQLNFGPFLGLFHRVAPAQPATVLRAAQKPRLARRQRPTFANVATSLTEQLREPGPPHSSLFPQPTTTSTRLTKQPLAPQYAGTRRLPQNPDRVASLLDMEDTIDHLRDPLARRQPYITQARARVPLQQQAAPPIRPLPSAFANSRGAPPLAGPAQPARWPREPLPYRTQSPFQAPPTPPKSHPAGSSRFPSLEARAPGPVTFSRRVPRGQTPANPKSKYATAASRSPPPSNHGQAPALSAVQRFWANARANDRIDAIVAERARERQRLRQIAEDAGEDMDERRRRLPAAERHRENMDRLDAILGRGHTRAQQSIVNNNAPLFAIRPLPQRSLSGSLLRRGVTPPPMARVQSWRSSLEGARGPDSVSEASEHSAKQDPMANVTIRRRSSGARLAMPGALHGLEIESDSSNTTASDDDSMDVDDERADVDEESVKEEEESMDVEEDGGSGDAEGEGEDDGEGEGEDDGDDSDAGSGSTTVKLEPQSPVE</sequence>
<feature type="region of interest" description="Disordered" evidence="1">
    <location>
        <begin position="412"/>
        <end position="457"/>
    </location>
</feature>
<keyword evidence="5" id="KW-1185">Reference proteome</keyword>
<gene>
    <name evidence="4" type="ORF">Q8F55_007589</name>
</gene>
<evidence type="ECO:0000256" key="2">
    <source>
        <dbReference type="SAM" id="Phobius"/>
    </source>
</evidence>
<feature type="chain" id="PRO_5047049611" evidence="3">
    <location>
        <begin position="19"/>
        <end position="563"/>
    </location>
</feature>
<dbReference type="EMBL" id="JBBXJM010000006">
    <property type="protein sequence ID" value="KAL1405909.1"/>
    <property type="molecule type" value="Genomic_DNA"/>
</dbReference>
<organism evidence="4 5">
    <name type="scientific">Vanrija albida</name>
    <dbReference type="NCBI Taxonomy" id="181172"/>
    <lineage>
        <taxon>Eukaryota</taxon>
        <taxon>Fungi</taxon>
        <taxon>Dikarya</taxon>
        <taxon>Basidiomycota</taxon>
        <taxon>Agaricomycotina</taxon>
        <taxon>Tremellomycetes</taxon>
        <taxon>Trichosporonales</taxon>
        <taxon>Trichosporonaceae</taxon>
        <taxon>Vanrija</taxon>
    </lineage>
</organism>
<feature type="region of interest" description="Disordered" evidence="1">
    <location>
        <begin position="204"/>
        <end position="311"/>
    </location>
</feature>
<evidence type="ECO:0000313" key="5">
    <source>
        <dbReference type="Proteomes" id="UP001565368"/>
    </source>
</evidence>
<protein>
    <submittedName>
        <fullName evidence="4">Uncharacterized protein</fullName>
    </submittedName>
</protein>
<feature type="compositionally biased region" description="Polar residues" evidence="1">
    <location>
        <begin position="136"/>
        <end position="148"/>
    </location>
</feature>
<feature type="transmembrane region" description="Helical" evidence="2">
    <location>
        <begin position="49"/>
        <end position="70"/>
    </location>
</feature>
<proteinExistence type="predicted"/>
<feature type="signal peptide" evidence="3">
    <location>
        <begin position="1"/>
        <end position="18"/>
    </location>
</feature>
<evidence type="ECO:0000313" key="4">
    <source>
        <dbReference type="EMBL" id="KAL1405909.1"/>
    </source>
</evidence>
<keyword evidence="2" id="KW-0812">Transmembrane</keyword>
<feature type="region of interest" description="Disordered" evidence="1">
    <location>
        <begin position="123"/>
        <end position="165"/>
    </location>
</feature>
<dbReference type="GeneID" id="95988632"/>
<evidence type="ECO:0000256" key="1">
    <source>
        <dbReference type="SAM" id="MobiDB-lite"/>
    </source>
</evidence>